<dbReference type="Proteomes" id="UP000019132">
    <property type="component" value="Unassembled WGS sequence"/>
</dbReference>
<dbReference type="InParanoid" id="K3WVG3"/>
<accession>K3WVG3</accession>
<reference evidence="2" key="2">
    <citation type="submission" date="2010-04" db="EMBL/GenBank/DDBJ databases">
        <authorList>
            <person name="Buell R."/>
            <person name="Hamilton J."/>
            <person name="Hostetler J."/>
        </authorList>
    </citation>
    <scope>NUCLEOTIDE SEQUENCE [LARGE SCALE GENOMIC DNA]</scope>
    <source>
        <strain evidence="2">DAOM:BR144</strain>
    </source>
</reference>
<protein>
    <submittedName>
        <fullName evidence="1">Uncharacterized protein</fullName>
    </submittedName>
</protein>
<reference evidence="1" key="3">
    <citation type="submission" date="2015-02" db="UniProtKB">
        <authorList>
            <consortium name="EnsemblProtists"/>
        </authorList>
    </citation>
    <scope>IDENTIFICATION</scope>
    <source>
        <strain evidence="1">DAOM BR144</strain>
    </source>
</reference>
<dbReference type="VEuPathDB" id="FungiDB:PYU1_G008943"/>
<dbReference type="AlphaFoldDB" id="K3WVG3"/>
<evidence type="ECO:0000313" key="2">
    <source>
        <dbReference type="Proteomes" id="UP000019132"/>
    </source>
</evidence>
<dbReference type="HOGENOM" id="CLU_1392687_0_0_1"/>
<proteinExistence type="predicted"/>
<evidence type="ECO:0000313" key="1">
    <source>
        <dbReference type="EnsemblProtists" id="PYU1_T008961"/>
    </source>
</evidence>
<name>K3WVG3_GLOUD</name>
<organism evidence="1 2">
    <name type="scientific">Globisporangium ultimum (strain ATCC 200006 / CBS 805.95 / DAOM BR144)</name>
    <name type="common">Pythium ultimum</name>
    <dbReference type="NCBI Taxonomy" id="431595"/>
    <lineage>
        <taxon>Eukaryota</taxon>
        <taxon>Sar</taxon>
        <taxon>Stramenopiles</taxon>
        <taxon>Oomycota</taxon>
        <taxon>Peronosporomycetes</taxon>
        <taxon>Pythiales</taxon>
        <taxon>Pythiaceae</taxon>
        <taxon>Globisporangium</taxon>
    </lineage>
</organism>
<sequence>MGQLLEACPHIRTFVTETAPLQFETMLLAAYETGACQIESLVVDAFSVEPKHTLAFIVTLQDSRSALARKLRKLSLHTTRAAPFGAMELSGFLEVLRQNKTLMALQLTVLSSLWKEFEPQLMSFDGELVPVEKQPLPVRCRLAFLSAMRVHGSSWNENVASKPERESRSIRVVKMPTHLDEEAEYEDHLENAGDFS</sequence>
<dbReference type="EMBL" id="GL376599">
    <property type="status" value="NOT_ANNOTATED_CDS"/>
    <property type="molecule type" value="Genomic_DNA"/>
</dbReference>
<reference evidence="2" key="1">
    <citation type="journal article" date="2010" name="Genome Biol.">
        <title>Genome sequence of the necrotrophic plant pathogen Pythium ultimum reveals original pathogenicity mechanisms and effector repertoire.</title>
        <authorList>
            <person name="Levesque C.A."/>
            <person name="Brouwer H."/>
            <person name="Cano L."/>
            <person name="Hamilton J.P."/>
            <person name="Holt C."/>
            <person name="Huitema E."/>
            <person name="Raffaele S."/>
            <person name="Robideau G.P."/>
            <person name="Thines M."/>
            <person name="Win J."/>
            <person name="Zerillo M.M."/>
            <person name="Beakes G.W."/>
            <person name="Boore J.L."/>
            <person name="Busam D."/>
            <person name="Dumas B."/>
            <person name="Ferriera S."/>
            <person name="Fuerstenberg S.I."/>
            <person name="Gachon C.M."/>
            <person name="Gaulin E."/>
            <person name="Govers F."/>
            <person name="Grenville-Briggs L."/>
            <person name="Horner N."/>
            <person name="Hostetler J."/>
            <person name="Jiang R.H."/>
            <person name="Johnson J."/>
            <person name="Krajaejun T."/>
            <person name="Lin H."/>
            <person name="Meijer H.J."/>
            <person name="Moore B."/>
            <person name="Morris P."/>
            <person name="Phuntmart V."/>
            <person name="Puiu D."/>
            <person name="Shetty J."/>
            <person name="Stajich J.E."/>
            <person name="Tripathy S."/>
            <person name="Wawra S."/>
            <person name="van West P."/>
            <person name="Whitty B.R."/>
            <person name="Coutinho P.M."/>
            <person name="Henrissat B."/>
            <person name="Martin F."/>
            <person name="Thomas P.D."/>
            <person name="Tyler B.M."/>
            <person name="De Vries R.P."/>
            <person name="Kamoun S."/>
            <person name="Yandell M."/>
            <person name="Tisserat N."/>
            <person name="Buell C.R."/>
        </authorList>
    </citation>
    <scope>NUCLEOTIDE SEQUENCE</scope>
    <source>
        <strain evidence="2">DAOM:BR144</strain>
    </source>
</reference>
<dbReference type="EnsemblProtists" id="PYU1_T008961">
    <property type="protein sequence ID" value="PYU1_T008961"/>
    <property type="gene ID" value="PYU1_G008943"/>
</dbReference>
<keyword evidence="2" id="KW-1185">Reference proteome</keyword>